<feature type="compositionally biased region" description="Polar residues" evidence="1">
    <location>
        <begin position="1"/>
        <end position="27"/>
    </location>
</feature>
<sequence length="78" mass="8226">KGVRTQTSTGTSSDSALCPPTTCTSRNAPRKKELARRELKRHGNIELLNPSAGIFVFGQVPPPGNGVAPSLYVRPPAA</sequence>
<feature type="non-terminal residue" evidence="2">
    <location>
        <position position="1"/>
    </location>
</feature>
<dbReference type="Proteomes" id="UP000652761">
    <property type="component" value="Unassembled WGS sequence"/>
</dbReference>
<accession>A0A843UE43</accession>
<gene>
    <name evidence="2" type="ORF">Taro_011928</name>
</gene>
<dbReference type="AlphaFoldDB" id="A0A843UE43"/>
<evidence type="ECO:0000256" key="1">
    <source>
        <dbReference type="SAM" id="MobiDB-lite"/>
    </source>
</evidence>
<feature type="region of interest" description="Disordered" evidence="1">
    <location>
        <begin position="1"/>
        <end position="35"/>
    </location>
</feature>
<reference evidence="2" key="1">
    <citation type="submission" date="2017-07" db="EMBL/GenBank/DDBJ databases">
        <title>Taro Niue Genome Assembly and Annotation.</title>
        <authorList>
            <person name="Atibalentja N."/>
            <person name="Keating K."/>
            <person name="Fields C.J."/>
        </authorList>
    </citation>
    <scope>NUCLEOTIDE SEQUENCE</scope>
    <source>
        <strain evidence="2">Niue_2</strain>
        <tissue evidence="2">Leaf</tissue>
    </source>
</reference>
<name>A0A843UE43_COLES</name>
<comment type="caution">
    <text evidence="2">The sequence shown here is derived from an EMBL/GenBank/DDBJ whole genome shotgun (WGS) entry which is preliminary data.</text>
</comment>
<dbReference type="EMBL" id="NMUH01000457">
    <property type="protein sequence ID" value="MQL79483.1"/>
    <property type="molecule type" value="Genomic_DNA"/>
</dbReference>
<keyword evidence="3" id="KW-1185">Reference proteome</keyword>
<proteinExistence type="predicted"/>
<evidence type="ECO:0000313" key="3">
    <source>
        <dbReference type="Proteomes" id="UP000652761"/>
    </source>
</evidence>
<organism evidence="2 3">
    <name type="scientific">Colocasia esculenta</name>
    <name type="common">Wild taro</name>
    <name type="synonym">Arum esculentum</name>
    <dbReference type="NCBI Taxonomy" id="4460"/>
    <lineage>
        <taxon>Eukaryota</taxon>
        <taxon>Viridiplantae</taxon>
        <taxon>Streptophyta</taxon>
        <taxon>Embryophyta</taxon>
        <taxon>Tracheophyta</taxon>
        <taxon>Spermatophyta</taxon>
        <taxon>Magnoliopsida</taxon>
        <taxon>Liliopsida</taxon>
        <taxon>Araceae</taxon>
        <taxon>Aroideae</taxon>
        <taxon>Colocasieae</taxon>
        <taxon>Colocasia</taxon>
    </lineage>
</organism>
<evidence type="ECO:0000313" key="2">
    <source>
        <dbReference type="EMBL" id="MQL79483.1"/>
    </source>
</evidence>
<feature type="non-terminal residue" evidence="2">
    <location>
        <position position="78"/>
    </location>
</feature>
<protein>
    <submittedName>
        <fullName evidence="2">Uncharacterized protein</fullName>
    </submittedName>
</protein>